<dbReference type="Proteomes" id="UP000224563">
    <property type="component" value="Unassembled WGS sequence"/>
</dbReference>
<keyword evidence="9" id="KW-1185">Reference proteome</keyword>
<dbReference type="InterPro" id="IPR052031">
    <property type="entry name" value="Membrane_Transporter-Flippase"/>
</dbReference>
<feature type="transmembrane region" description="Helical" evidence="7">
    <location>
        <begin position="395"/>
        <end position="419"/>
    </location>
</feature>
<feature type="transmembrane region" description="Helical" evidence="7">
    <location>
        <begin position="142"/>
        <end position="164"/>
    </location>
</feature>
<evidence type="ECO:0000313" key="8">
    <source>
        <dbReference type="EMBL" id="PHU38337.1"/>
    </source>
</evidence>
<dbReference type="InterPro" id="IPR048279">
    <property type="entry name" value="MdtK-like"/>
</dbReference>
<dbReference type="RefSeq" id="WP_031543829.1">
    <property type="nucleotide sequence ID" value="NZ_JANSWH010000081.1"/>
</dbReference>
<evidence type="ECO:0000313" key="9">
    <source>
        <dbReference type="Proteomes" id="UP000224563"/>
    </source>
</evidence>
<feature type="transmembrane region" description="Helical" evidence="7">
    <location>
        <begin position="199"/>
        <end position="223"/>
    </location>
</feature>
<proteinExistence type="predicted"/>
<dbReference type="Pfam" id="PF01554">
    <property type="entry name" value="MatE"/>
    <property type="match status" value="2"/>
</dbReference>
<organism evidence="8 9">
    <name type="scientific">Agathobacter ruminis</name>
    <dbReference type="NCBI Taxonomy" id="1712665"/>
    <lineage>
        <taxon>Bacteria</taxon>
        <taxon>Bacillati</taxon>
        <taxon>Bacillota</taxon>
        <taxon>Clostridia</taxon>
        <taxon>Lachnospirales</taxon>
        <taxon>Lachnospiraceae</taxon>
        <taxon>Agathobacter</taxon>
    </lineage>
</organism>
<feature type="transmembrane region" description="Helical" evidence="7">
    <location>
        <begin position="360"/>
        <end position="383"/>
    </location>
</feature>
<sequence length="459" mass="49982">MRKKQSNKSRTLDMTTGSPSRLIMQFLLPLLGGVLFQQFYNLMDTIIVGLYLGVKPLAAVGATGSICFLLIGFCNGMCSGFVLPVAQAFGAKDSARLKKYVGNSIVLTVICAAAMTAFTTANCRQILEWMKTPYDIIDHADAYVFIIFLGIPATMMYNLLAGFLRSVGNSIAPFVFLVFAALMNIGLDLLFMIPMNMGVRGAALATVLSQLISGILCLIYILFKMDILHISRSDLRLQRNHAGILLRMGFPMGIQYSITAIGSVLLQWSVNGLGSIAVASMTANSRVSGFLMAPFDALGSTMATYAGQNVGAGQYDRLNKGLRSAGIIGLIYSTVVMSAVFLFSKQILLLFVKASETKVIAQGSYCLIINLAFYYFLVFVNVLRFMIQGMGHSGLAVFAGLFEMVARSVVAIFLVPYFGFTAVCFASPLAWVLADVFLAPAYMYCVRRFKRQKELVSAT</sequence>
<accession>A0A2G3E4W8</accession>
<feature type="transmembrane region" description="Helical" evidence="7">
    <location>
        <begin position="21"/>
        <end position="40"/>
    </location>
</feature>
<dbReference type="CDD" id="cd13138">
    <property type="entry name" value="MATE_yoeA_like"/>
    <property type="match status" value="1"/>
</dbReference>
<keyword evidence="6 7" id="KW-0472">Membrane</keyword>
<keyword evidence="2" id="KW-0813">Transport</keyword>
<reference evidence="8 9" key="2">
    <citation type="submission" date="2017-10" db="EMBL/GenBank/DDBJ databases">
        <authorList>
            <person name="Banno H."/>
            <person name="Chua N.-H."/>
        </authorList>
    </citation>
    <scope>NUCLEOTIDE SEQUENCE [LARGE SCALE GENOMIC DNA]</scope>
    <source>
        <strain evidence="8 9">JK623</strain>
    </source>
</reference>
<keyword evidence="3" id="KW-1003">Cell membrane</keyword>
<keyword evidence="4 7" id="KW-0812">Transmembrane</keyword>
<dbReference type="EMBL" id="PDYG01000011">
    <property type="protein sequence ID" value="PHU38337.1"/>
    <property type="molecule type" value="Genomic_DNA"/>
</dbReference>
<feature type="transmembrane region" description="Helical" evidence="7">
    <location>
        <begin position="171"/>
        <end position="193"/>
    </location>
</feature>
<evidence type="ECO:0000256" key="7">
    <source>
        <dbReference type="SAM" id="Phobius"/>
    </source>
</evidence>
<keyword evidence="5 7" id="KW-1133">Transmembrane helix</keyword>
<evidence type="ECO:0000256" key="6">
    <source>
        <dbReference type="ARBA" id="ARBA00023136"/>
    </source>
</evidence>
<dbReference type="GO" id="GO:0005886">
    <property type="term" value="C:plasma membrane"/>
    <property type="evidence" value="ECO:0007669"/>
    <property type="project" value="UniProtKB-SubCell"/>
</dbReference>
<feature type="transmembrane region" description="Helical" evidence="7">
    <location>
        <begin position="425"/>
        <end position="445"/>
    </location>
</feature>
<comment type="caution">
    <text evidence="8">The sequence shown here is derived from an EMBL/GenBank/DDBJ whole genome shotgun (WGS) entry which is preliminary data.</text>
</comment>
<dbReference type="GO" id="GO:0015297">
    <property type="term" value="F:antiporter activity"/>
    <property type="evidence" value="ECO:0007669"/>
    <property type="project" value="InterPro"/>
</dbReference>
<evidence type="ECO:0000256" key="5">
    <source>
        <dbReference type="ARBA" id="ARBA00022989"/>
    </source>
</evidence>
<evidence type="ECO:0000256" key="3">
    <source>
        <dbReference type="ARBA" id="ARBA00022475"/>
    </source>
</evidence>
<dbReference type="PANTHER" id="PTHR43549">
    <property type="entry name" value="MULTIDRUG RESISTANCE PROTEIN YPNP-RELATED"/>
    <property type="match status" value="1"/>
</dbReference>
<name>A0A2G3E4W8_9FIRM</name>
<evidence type="ECO:0000256" key="1">
    <source>
        <dbReference type="ARBA" id="ARBA00004651"/>
    </source>
</evidence>
<dbReference type="InterPro" id="IPR002528">
    <property type="entry name" value="MATE_fam"/>
</dbReference>
<evidence type="ECO:0000256" key="4">
    <source>
        <dbReference type="ARBA" id="ARBA00022692"/>
    </source>
</evidence>
<dbReference type="PIRSF" id="PIRSF006603">
    <property type="entry name" value="DinF"/>
    <property type="match status" value="1"/>
</dbReference>
<feature type="transmembrane region" description="Helical" evidence="7">
    <location>
        <begin position="244"/>
        <end position="268"/>
    </location>
</feature>
<feature type="transmembrane region" description="Helical" evidence="7">
    <location>
        <begin position="104"/>
        <end position="122"/>
    </location>
</feature>
<dbReference type="AlphaFoldDB" id="A0A2G3E4W8"/>
<reference evidence="8 9" key="1">
    <citation type="submission" date="2017-10" db="EMBL/GenBank/DDBJ databases">
        <title>Resolving the taxonomy of Roseburia spp., Eubacterium rectale and Agathobacter spp. through phylogenomic analysis.</title>
        <authorList>
            <person name="Sheridan P.O."/>
            <person name="Walker A.W."/>
            <person name="Duncan S.H."/>
            <person name="Scott K.P."/>
            <person name="Toole P.W.O."/>
            <person name="Luis P."/>
            <person name="Flint H.J."/>
        </authorList>
    </citation>
    <scope>NUCLEOTIDE SEQUENCE [LARGE SCALE GENOMIC DNA]</scope>
    <source>
        <strain evidence="8 9">JK623</strain>
    </source>
</reference>
<dbReference type="PANTHER" id="PTHR43549:SF3">
    <property type="entry name" value="MULTIDRUG RESISTANCE PROTEIN YPNP-RELATED"/>
    <property type="match status" value="1"/>
</dbReference>
<dbReference type="NCBIfam" id="TIGR00797">
    <property type="entry name" value="matE"/>
    <property type="match status" value="1"/>
</dbReference>
<feature type="transmembrane region" description="Helical" evidence="7">
    <location>
        <begin position="288"/>
        <end position="306"/>
    </location>
</feature>
<comment type="subcellular location">
    <subcellularLocation>
        <location evidence="1">Cell membrane</location>
        <topology evidence="1">Multi-pass membrane protein</topology>
    </subcellularLocation>
</comment>
<feature type="transmembrane region" description="Helical" evidence="7">
    <location>
        <begin position="60"/>
        <end position="83"/>
    </location>
</feature>
<dbReference type="GO" id="GO:0042910">
    <property type="term" value="F:xenobiotic transmembrane transporter activity"/>
    <property type="evidence" value="ECO:0007669"/>
    <property type="project" value="InterPro"/>
</dbReference>
<evidence type="ECO:0000256" key="2">
    <source>
        <dbReference type="ARBA" id="ARBA00022448"/>
    </source>
</evidence>
<feature type="transmembrane region" description="Helical" evidence="7">
    <location>
        <begin position="327"/>
        <end position="348"/>
    </location>
</feature>
<gene>
    <name evidence="8" type="ORF">CSX02_03390</name>
</gene>
<protein>
    <submittedName>
        <fullName evidence="8">MATE family efflux transporter</fullName>
    </submittedName>
</protein>